<feature type="domain" description="Response regulatory" evidence="2">
    <location>
        <begin position="6"/>
        <end position="124"/>
    </location>
</feature>
<protein>
    <submittedName>
        <fullName evidence="3">Alkaline phosphatase synthesis transcriptional regulatory protein PhoP</fullName>
    </submittedName>
</protein>
<dbReference type="EMBL" id="LR216287">
    <property type="protein sequence ID" value="VFJ14406.1"/>
    <property type="molecule type" value="Genomic_DNA"/>
</dbReference>
<dbReference type="OrthoDB" id="11558at2157"/>
<dbReference type="KEGG" id="nfn:NFRAN_2084"/>
<organism evidence="3 4">
    <name type="scientific">Candidatus Nitrosocosmicus franklandianus</name>
    <dbReference type="NCBI Taxonomy" id="1798806"/>
    <lineage>
        <taxon>Archaea</taxon>
        <taxon>Nitrososphaerota</taxon>
        <taxon>Nitrososphaeria</taxon>
        <taxon>Nitrososphaerales</taxon>
        <taxon>Nitrososphaeraceae</taxon>
        <taxon>Candidatus Nitrosocosmicus</taxon>
    </lineage>
</organism>
<dbReference type="PANTHER" id="PTHR44591">
    <property type="entry name" value="STRESS RESPONSE REGULATOR PROTEIN 1"/>
    <property type="match status" value="1"/>
</dbReference>
<dbReference type="InterPro" id="IPR011006">
    <property type="entry name" value="CheY-like_superfamily"/>
</dbReference>
<dbReference type="GO" id="GO:0000160">
    <property type="term" value="P:phosphorelay signal transduction system"/>
    <property type="evidence" value="ECO:0007669"/>
    <property type="project" value="InterPro"/>
</dbReference>
<dbReference type="CDD" id="cd00156">
    <property type="entry name" value="REC"/>
    <property type="match status" value="1"/>
</dbReference>
<dbReference type="Proteomes" id="UP000294299">
    <property type="component" value="Chromosome NFRAN"/>
</dbReference>
<reference evidence="3 4" key="1">
    <citation type="submission" date="2019-02" db="EMBL/GenBank/DDBJ databases">
        <authorList>
            <person name="Lehtovirta-Morley E L."/>
        </authorList>
    </citation>
    <scope>NUCLEOTIDE SEQUENCE [LARGE SCALE GENOMIC DNA]</scope>
    <source>
        <strain evidence="3">NFRAN1</strain>
    </source>
</reference>
<sequence>MQNPLSILIVDDEPELATLYKNYFQASGMDVLSFTNPLLAFDYFRENEQKFSLIITDLRMPGMCGLELARKIRELNNSVKIFLMTAFDTIGLESNDIYQSVKIDRVIQKPIKLSTFKKMIEETFDK</sequence>
<dbReference type="SUPFAM" id="SSF52172">
    <property type="entry name" value="CheY-like"/>
    <property type="match status" value="1"/>
</dbReference>
<dbReference type="RefSeq" id="WP_134484625.1">
    <property type="nucleotide sequence ID" value="NZ_LR216287.1"/>
</dbReference>
<dbReference type="InterPro" id="IPR050595">
    <property type="entry name" value="Bact_response_regulator"/>
</dbReference>
<keyword evidence="1" id="KW-0597">Phosphoprotein</keyword>
<dbReference type="PROSITE" id="PS50110">
    <property type="entry name" value="RESPONSE_REGULATORY"/>
    <property type="match status" value="1"/>
</dbReference>
<dbReference type="PANTHER" id="PTHR44591:SF21">
    <property type="entry name" value="TWO-COMPONENT RESPONSE REGULATOR"/>
    <property type="match status" value="1"/>
</dbReference>
<dbReference type="Gene3D" id="3.40.50.2300">
    <property type="match status" value="1"/>
</dbReference>
<proteinExistence type="predicted"/>
<dbReference type="Pfam" id="PF00072">
    <property type="entry name" value="Response_reg"/>
    <property type="match status" value="1"/>
</dbReference>
<evidence type="ECO:0000313" key="3">
    <source>
        <dbReference type="EMBL" id="VFJ14406.1"/>
    </source>
</evidence>
<evidence type="ECO:0000313" key="4">
    <source>
        <dbReference type="Proteomes" id="UP000294299"/>
    </source>
</evidence>
<evidence type="ECO:0000259" key="2">
    <source>
        <dbReference type="PROSITE" id="PS50110"/>
    </source>
</evidence>
<dbReference type="GeneID" id="39421357"/>
<keyword evidence="4" id="KW-1185">Reference proteome</keyword>
<gene>
    <name evidence="3" type="primary">phoP</name>
    <name evidence="3" type="ORF">NFRAN_2084</name>
</gene>
<dbReference type="SMART" id="SM00448">
    <property type="entry name" value="REC"/>
    <property type="match status" value="1"/>
</dbReference>
<evidence type="ECO:0000256" key="1">
    <source>
        <dbReference type="ARBA" id="ARBA00022553"/>
    </source>
</evidence>
<dbReference type="AlphaFoldDB" id="A0A484IHL8"/>
<dbReference type="InterPro" id="IPR001789">
    <property type="entry name" value="Sig_transdc_resp-reg_receiver"/>
</dbReference>
<name>A0A484IHL8_9ARCH</name>
<accession>A0A484IHL8</accession>